<sequence length="86" mass="9798">MATATLLDRIFEPFGEVLTPETAARFVAMRADDELQRRIDELADKCTEGLLTDDERAEYDAYIQAIDFISIMQSKARQVLKRKGQS</sequence>
<dbReference type="RefSeq" id="WP_145280132.1">
    <property type="nucleotide sequence ID" value="NZ_CP036291.1"/>
</dbReference>
<dbReference type="KEGG" id="pnd:Pla175_00370"/>
<dbReference type="EMBL" id="CP036291">
    <property type="protein sequence ID" value="QDU86687.1"/>
    <property type="molecule type" value="Genomic_DNA"/>
</dbReference>
<gene>
    <name evidence="1" type="ORF">Pla175_00370</name>
</gene>
<name>A0A518D5E0_9BACT</name>
<accession>A0A518D5E0</accession>
<protein>
    <submittedName>
        <fullName evidence="1">Uncharacterized protein</fullName>
    </submittedName>
</protein>
<dbReference type="Proteomes" id="UP000317429">
    <property type="component" value="Chromosome"/>
</dbReference>
<evidence type="ECO:0000313" key="2">
    <source>
        <dbReference type="Proteomes" id="UP000317429"/>
    </source>
</evidence>
<reference evidence="1 2" key="1">
    <citation type="submission" date="2019-02" db="EMBL/GenBank/DDBJ databases">
        <title>Deep-cultivation of Planctomycetes and their phenomic and genomic characterization uncovers novel biology.</title>
        <authorList>
            <person name="Wiegand S."/>
            <person name="Jogler M."/>
            <person name="Boedeker C."/>
            <person name="Pinto D."/>
            <person name="Vollmers J."/>
            <person name="Rivas-Marin E."/>
            <person name="Kohn T."/>
            <person name="Peeters S.H."/>
            <person name="Heuer A."/>
            <person name="Rast P."/>
            <person name="Oberbeckmann S."/>
            <person name="Bunk B."/>
            <person name="Jeske O."/>
            <person name="Meyerdierks A."/>
            <person name="Storesund J.E."/>
            <person name="Kallscheuer N."/>
            <person name="Luecker S."/>
            <person name="Lage O.M."/>
            <person name="Pohl T."/>
            <person name="Merkel B.J."/>
            <person name="Hornburger P."/>
            <person name="Mueller R.-W."/>
            <person name="Bruemmer F."/>
            <person name="Labrenz M."/>
            <person name="Spormann A.M."/>
            <person name="Op den Camp H."/>
            <person name="Overmann J."/>
            <person name="Amann R."/>
            <person name="Jetten M.S.M."/>
            <person name="Mascher T."/>
            <person name="Medema M.H."/>
            <person name="Devos D.P."/>
            <person name="Kaster A.-K."/>
            <person name="Ovreas L."/>
            <person name="Rohde M."/>
            <person name="Galperin M.Y."/>
            <person name="Jogler C."/>
        </authorList>
    </citation>
    <scope>NUCLEOTIDE SEQUENCE [LARGE SCALE GENOMIC DNA]</scope>
    <source>
        <strain evidence="1 2">Pla175</strain>
    </source>
</reference>
<evidence type="ECO:0000313" key="1">
    <source>
        <dbReference type="EMBL" id="QDU86687.1"/>
    </source>
</evidence>
<dbReference type="AlphaFoldDB" id="A0A518D5E0"/>
<organism evidence="1 2">
    <name type="scientific">Pirellulimonas nuda</name>
    <dbReference type="NCBI Taxonomy" id="2528009"/>
    <lineage>
        <taxon>Bacteria</taxon>
        <taxon>Pseudomonadati</taxon>
        <taxon>Planctomycetota</taxon>
        <taxon>Planctomycetia</taxon>
        <taxon>Pirellulales</taxon>
        <taxon>Lacipirellulaceae</taxon>
        <taxon>Pirellulimonas</taxon>
    </lineage>
</organism>
<dbReference type="OrthoDB" id="291335at2"/>
<keyword evidence="2" id="KW-1185">Reference proteome</keyword>
<proteinExistence type="predicted"/>